<gene>
    <name evidence="2" type="ORF">AM592_14430</name>
</gene>
<reference evidence="3" key="1">
    <citation type="submission" date="2015-08" db="EMBL/GenBank/DDBJ databases">
        <title>Genome sequencing project for genomic taxonomy and phylogenomics of Bacillus-like bacteria.</title>
        <authorList>
            <person name="Liu B."/>
            <person name="Wang J."/>
            <person name="Zhu Y."/>
            <person name="Liu G."/>
            <person name="Chen Q."/>
            <person name="Chen Z."/>
            <person name="Lan J."/>
            <person name="Che J."/>
            <person name="Ge C."/>
            <person name="Shi H."/>
            <person name="Pan Z."/>
            <person name="Liu X."/>
        </authorList>
    </citation>
    <scope>NUCLEOTIDE SEQUENCE [LARGE SCALE GENOMIC DNA]</scope>
    <source>
        <strain evidence="3">FJAT-4402</strain>
    </source>
</reference>
<dbReference type="RefSeq" id="WP_053604446.1">
    <property type="nucleotide sequence ID" value="NZ_CP012600.1"/>
</dbReference>
<dbReference type="AlphaFoldDB" id="A0A0M5JM49"/>
<dbReference type="EMBL" id="CP012600">
    <property type="protein sequence ID" value="ALC82639.1"/>
    <property type="molecule type" value="Genomic_DNA"/>
</dbReference>
<protein>
    <recommendedName>
        <fullName evidence="1">Polysaccharide pyruvyl transferase domain-containing protein</fullName>
    </recommendedName>
</protein>
<proteinExistence type="predicted"/>
<organism evidence="2 3">
    <name type="scientific">Bacillus gobiensis</name>
    <dbReference type="NCBI Taxonomy" id="1441095"/>
    <lineage>
        <taxon>Bacteria</taxon>
        <taxon>Bacillati</taxon>
        <taxon>Bacillota</taxon>
        <taxon>Bacilli</taxon>
        <taxon>Bacillales</taxon>
        <taxon>Bacillaceae</taxon>
        <taxon>Bacillus</taxon>
    </lineage>
</organism>
<sequence length="397" mass="44769">MKYLFVNAYSSKNRGDAGIVVGMIYLIKSIDPNAEIQIMSSYWKENTDFYNQYGVSSVEPVWELEKGQKSYLRYINGLKSVLGVLLNRDNKSIQLYKNADVVLSVGGGYLYSSRKGPLGIGLLNSLFHIWVATKKKKKVLAFPQSVGPIDNKIDKFIVKKVLKKLDIFISREEISTKFLKEIGLGNLVEIADIGFTLPGKEVVYPKITKESGMKIGLTLLDWRFSKKGIGDREIEVYVSKVAEICNRISSKNKNCTYYIFPQVTVGEGDTDYEVSQKLLRKIKSKNAIIVDLDGFSNKPEELVYLYGKMNLFIGSRMHSTIFALAGGTPTIALAYQPKTKGTFKKLGLEEYVYDVNNFSIDEIYKSIEEIIESGNYPIEKVTQEIEQIKIGLKGKLI</sequence>
<evidence type="ECO:0000259" key="1">
    <source>
        <dbReference type="Pfam" id="PF04230"/>
    </source>
</evidence>
<name>A0A0M5JM49_9BACI</name>
<keyword evidence="3" id="KW-1185">Reference proteome</keyword>
<dbReference type="STRING" id="1441095.AM592_14430"/>
<dbReference type="PANTHER" id="PTHR36836">
    <property type="entry name" value="COLANIC ACID BIOSYNTHESIS PROTEIN WCAK"/>
    <property type="match status" value="1"/>
</dbReference>
<reference evidence="2 3" key="2">
    <citation type="journal article" date="2016" name="Int. J. Syst. Evol. Microbiol.">
        <title>Bacillus gobiensis sp. nov., isolated from a soil sample.</title>
        <authorList>
            <person name="Liu B."/>
            <person name="Liu G.H."/>
            <person name="Cetin S."/>
            <person name="Schumann P."/>
            <person name="Pan Z.Z."/>
            <person name="Chen Q.Q."/>
        </authorList>
    </citation>
    <scope>NUCLEOTIDE SEQUENCE [LARGE SCALE GENOMIC DNA]</scope>
    <source>
        <strain evidence="2 3">FJAT-4402</strain>
    </source>
</reference>
<dbReference type="Proteomes" id="UP000067625">
    <property type="component" value="Chromosome"/>
</dbReference>
<feature type="domain" description="Polysaccharide pyruvyl transferase" evidence="1">
    <location>
        <begin position="13"/>
        <end position="336"/>
    </location>
</feature>
<evidence type="ECO:0000313" key="3">
    <source>
        <dbReference type="Proteomes" id="UP000067625"/>
    </source>
</evidence>
<dbReference type="InterPro" id="IPR007345">
    <property type="entry name" value="Polysacch_pyruvyl_Trfase"/>
</dbReference>
<dbReference type="Pfam" id="PF04230">
    <property type="entry name" value="PS_pyruv_trans"/>
    <property type="match status" value="1"/>
</dbReference>
<dbReference type="PANTHER" id="PTHR36836:SF1">
    <property type="entry name" value="COLANIC ACID BIOSYNTHESIS PROTEIN WCAK"/>
    <property type="match status" value="1"/>
</dbReference>
<dbReference type="OrthoDB" id="3199616at2"/>
<accession>A0A0M5JM49</accession>
<evidence type="ECO:0000313" key="2">
    <source>
        <dbReference type="EMBL" id="ALC82639.1"/>
    </source>
</evidence>
<dbReference type="PATRIC" id="fig|1441095.3.peg.3181"/>